<evidence type="ECO:0000313" key="2">
    <source>
        <dbReference type="Proteomes" id="UP001059844"/>
    </source>
</evidence>
<keyword evidence="2" id="KW-1185">Reference proteome</keyword>
<organism evidence="1 2">
    <name type="scientific">Flavobacterium cerinum</name>
    <dbReference type="NCBI Taxonomy" id="2502784"/>
    <lineage>
        <taxon>Bacteria</taxon>
        <taxon>Pseudomonadati</taxon>
        <taxon>Bacteroidota</taxon>
        <taxon>Flavobacteriia</taxon>
        <taxon>Flavobacteriales</taxon>
        <taxon>Flavobacteriaceae</taxon>
        <taxon>Flavobacterium</taxon>
    </lineage>
</organism>
<evidence type="ECO:0008006" key="3">
    <source>
        <dbReference type="Google" id="ProtNLM"/>
    </source>
</evidence>
<protein>
    <recommendedName>
        <fullName evidence="3">Bacteriocin</fullName>
    </recommendedName>
</protein>
<name>A0ABY5ITR3_9FLAO</name>
<dbReference type="Proteomes" id="UP001059844">
    <property type="component" value="Chromosome"/>
</dbReference>
<dbReference type="RefSeq" id="WP_256551877.1">
    <property type="nucleotide sequence ID" value="NZ_CP101751.1"/>
</dbReference>
<accession>A0ABY5ITR3</accession>
<gene>
    <name evidence="1" type="ORF">NOX80_03140</name>
</gene>
<reference evidence="1" key="1">
    <citation type="submission" date="2022-07" db="EMBL/GenBank/DDBJ databases">
        <title>Isolation, identification, and degradation of a PFOSA degrading strain from sewage treatment plant.</title>
        <authorList>
            <person name="Zhang L."/>
            <person name="Huo Y."/>
        </authorList>
    </citation>
    <scope>NUCLEOTIDE SEQUENCE</scope>
    <source>
        <strain evidence="1">C1</strain>
    </source>
</reference>
<evidence type="ECO:0000313" key="1">
    <source>
        <dbReference type="EMBL" id="UUC46208.1"/>
    </source>
</evidence>
<proteinExistence type="predicted"/>
<sequence>MKTQETNKLVFKTNSVVTLDNAVMQNVIGGATTFVCGECVVVTTRINNAIN</sequence>
<dbReference type="EMBL" id="CP101751">
    <property type="protein sequence ID" value="UUC46208.1"/>
    <property type="molecule type" value="Genomic_DNA"/>
</dbReference>